<dbReference type="AlphaFoldDB" id="A0A1U7GTH4"/>
<feature type="transmembrane region" description="Helical" evidence="1">
    <location>
        <begin position="43"/>
        <end position="61"/>
    </location>
</feature>
<feature type="transmembrane region" description="Helical" evidence="1">
    <location>
        <begin position="81"/>
        <end position="103"/>
    </location>
</feature>
<protein>
    <recommendedName>
        <fullName evidence="4">DUF1345 domain-containing protein</fullName>
    </recommendedName>
</protein>
<sequence length="221" mass="24822">MNFGSLLITCKNLSPKHRTIVSLWLAALVFLLMPSFTIEVRILSAWSAGVLCFVVLAWFMMFDATPGKTRYRAQRQEADHLAVFLLVVCVAFSSLFAIAVVLAKHKDSFTLSVGLSIMAIFSSWVLMHTMFALHYAAFYYRSNDFSLEGEAMGGLEFSHVELPCYLDFLYFTFTLGMTSQTSDTQITSSFMRRLALGHTIMSFFFYSVVIALMVSIVSGLL</sequence>
<name>A0A1U7GTH4_9CYAN</name>
<evidence type="ECO:0000256" key="1">
    <source>
        <dbReference type="SAM" id="Phobius"/>
    </source>
</evidence>
<keyword evidence="3" id="KW-1185">Reference proteome</keyword>
<evidence type="ECO:0000313" key="2">
    <source>
        <dbReference type="EMBL" id="OKH11217.1"/>
    </source>
</evidence>
<keyword evidence="1" id="KW-0472">Membrane</keyword>
<comment type="caution">
    <text evidence="2">The sequence shown here is derived from an EMBL/GenBank/DDBJ whole genome shotgun (WGS) entry which is preliminary data.</text>
</comment>
<dbReference type="EMBL" id="MRCA01000021">
    <property type="protein sequence ID" value="OKH11217.1"/>
    <property type="molecule type" value="Genomic_DNA"/>
</dbReference>
<dbReference type="OrthoDB" id="64737at2"/>
<feature type="transmembrane region" description="Helical" evidence="1">
    <location>
        <begin position="20"/>
        <end position="37"/>
    </location>
</feature>
<keyword evidence="1" id="KW-0812">Transmembrane</keyword>
<evidence type="ECO:0008006" key="4">
    <source>
        <dbReference type="Google" id="ProtNLM"/>
    </source>
</evidence>
<proteinExistence type="predicted"/>
<dbReference type="InterPro" id="IPR009781">
    <property type="entry name" value="DUF1345"/>
</dbReference>
<organism evidence="2 3">
    <name type="scientific">Fischerella major NIES-592</name>
    <dbReference type="NCBI Taxonomy" id="210994"/>
    <lineage>
        <taxon>Bacteria</taxon>
        <taxon>Bacillati</taxon>
        <taxon>Cyanobacteriota</taxon>
        <taxon>Cyanophyceae</taxon>
        <taxon>Nostocales</taxon>
        <taxon>Hapalosiphonaceae</taxon>
        <taxon>Fischerella</taxon>
    </lineage>
</organism>
<feature type="transmembrane region" description="Helical" evidence="1">
    <location>
        <begin position="200"/>
        <end position="220"/>
    </location>
</feature>
<keyword evidence="1" id="KW-1133">Transmembrane helix</keyword>
<evidence type="ECO:0000313" key="3">
    <source>
        <dbReference type="Proteomes" id="UP000186391"/>
    </source>
</evidence>
<dbReference type="Pfam" id="PF07077">
    <property type="entry name" value="DUF1345"/>
    <property type="match status" value="1"/>
</dbReference>
<reference evidence="2 3" key="1">
    <citation type="submission" date="2016-11" db="EMBL/GenBank/DDBJ databases">
        <title>Draft Genome Sequences of Nine Cyanobacterial Strains from Diverse Habitats.</title>
        <authorList>
            <person name="Zhu T."/>
            <person name="Hou S."/>
            <person name="Lu X."/>
            <person name="Hess W.R."/>
        </authorList>
    </citation>
    <scope>NUCLEOTIDE SEQUENCE [LARGE SCALE GENOMIC DNA]</scope>
    <source>
        <strain evidence="2 3">NIES-592</strain>
    </source>
</reference>
<gene>
    <name evidence="2" type="ORF">NIES592_22530</name>
</gene>
<feature type="transmembrane region" description="Helical" evidence="1">
    <location>
        <begin position="109"/>
        <end position="133"/>
    </location>
</feature>
<accession>A0A1U7GTH4</accession>
<dbReference type="Proteomes" id="UP000186391">
    <property type="component" value="Unassembled WGS sequence"/>
</dbReference>